<sequence length="409" mass="47255">MQESFERQIRQELKEREEVERELSQVKFWIQNTLDLLLSSSRDMDTLLPELEVVHTDLISHRQKVEKIAEQQQNKYLDLYTILPSEISMQLAEVTLALGSIEDQVQRQSNTFMQSENYGLYEDLEICGQTLSNLNGAIQQFGERNPLLSRHLCDAIMELSETHHHTRRLAETRISQLKNAGTHLDEFNEMLECIVRWTDKGKKLMKSSIVWASASQLQDQIRSVLRESWELQGDLDAMKEKTEVLSDVLQTEAMDQQVSELSRETEELQQSIKARLQSLQDAAKDMERFEREVKTLHAALEQAQATLTSSKFARMTLKEHLAQRQRLLSEMENFKQQVLAVQGCQSVLRVPEEVVTSLSICRTAVSLQQEASRLQHTAIQQCNILQWLLTAYSHQGAPYLISLSDWEVR</sequence>
<comment type="subcellular location">
    <subcellularLocation>
        <location evidence="1">Endomembrane system</location>
    </subcellularLocation>
</comment>
<dbReference type="PANTHER" id="PTHR14514:SF3">
    <property type="entry name" value="NESPRIN-1"/>
    <property type="match status" value="1"/>
</dbReference>
<evidence type="ECO:0000256" key="5">
    <source>
        <dbReference type="SAM" id="Coils"/>
    </source>
</evidence>
<evidence type="ECO:0000256" key="3">
    <source>
        <dbReference type="ARBA" id="ARBA00022737"/>
    </source>
</evidence>
<proteinExistence type="predicted"/>
<feature type="coiled-coil region" evidence="5">
    <location>
        <begin position="251"/>
        <end position="337"/>
    </location>
</feature>
<dbReference type="Proteomes" id="UP000261540">
    <property type="component" value="Unplaced"/>
</dbReference>
<dbReference type="GeneTree" id="ENSGT01030000234944"/>
<keyword evidence="7" id="KW-1185">Reference proteome</keyword>
<reference evidence="6" key="2">
    <citation type="submission" date="2025-09" db="UniProtKB">
        <authorList>
            <consortium name="Ensembl"/>
        </authorList>
    </citation>
    <scope>IDENTIFICATION</scope>
</reference>
<keyword evidence="2" id="KW-0597">Phosphoprotein</keyword>
<keyword evidence="4" id="KW-0472">Membrane</keyword>
<keyword evidence="5" id="KW-0175">Coiled coil</keyword>
<keyword evidence="3" id="KW-0677">Repeat</keyword>
<dbReference type="AlphaFoldDB" id="A0A3B3R1A9"/>
<evidence type="ECO:0000256" key="1">
    <source>
        <dbReference type="ARBA" id="ARBA00004308"/>
    </source>
</evidence>
<evidence type="ECO:0000256" key="4">
    <source>
        <dbReference type="ARBA" id="ARBA00023136"/>
    </source>
</evidence>
<dbReference type="STRING" id="1676925.ENSPKIP00000011685"/>
<evidence type="ECO:0000256" key="2">
    <source>
        <dbReference type="ARBA" id="ARBA00022553"/>
    </source>
</evidence>
<evidence type="ECO:0000313" key="7">
    <source>
        <dbReference type="Proteomes" id="UP000261540"/>
    </source>
</evidence>
<organism evidence="6 7">
    <name type="scientific">Paramormyrops kingsleyae</name>
    <dbReference type="NCBI Taxonomy" id="1676925"/>
    <lineage>
        <taxon>Eukaryota</taxon>
        <taxon>Metazoa</taxon>
        <taxon>Chordata</taxon>
        <taxon>Craniata</taxon>
        <taxon>Vertebrata</taxon>
        <taxon>Euteleostomi</taxon>
        <taxon>Actinopterygii</taxon>
        <taxon>Neopterygii</taxon>
        <taxon>Teleostei</taxon>
        <taxon>Osteoglossocephala</taxon>
        <taxon>Osteoglossomorpha</taxon>
        <taxon>Osteoglossiformes</taxon>
        <taxon>Mormyridae</taxon>
        <taxon>Paramormyrops</taxon>
    </lineage>
</organism>
<dbReference type="PANTHER" id="PTHR14514">
    <property type="entry name" value="PKA ANCHORING PROTEIN"/>
    <property type="match status" value="1"/>
</dbReference>
<dbReference type="SUPFAM" id="SSF46966">
    <property type="entry name" value="Spectrin repeat"/>
    <property type="match status" value="2"/>
</dbReference>
<reference evidence="6" key="1">
    <citation type="submission" date="2025-08" db="UniProtKB">
        <authorList>
            <consortium name="Ensembl"/>
        </authorList>
    </citation>
    <scope>IDENTIFICATION</scope>
</reference>
<dbReference type="Gene3D" id="1.20.58.60">
    <property type="match status" value="1"/>
</dbReference>
<protein>
    <recommendedName>
        <fullName evidence="8">SYNE1</fullName>
    </recommendedName>
</protein>
<dbReference type="Ensembl" id="ENSPKIT00000023634.1">
    <property type="protein sequence ID" value="ENSPKIP00000011685.1"/>
    <property type="gene ID" value="ENSPKIG00000018656.1"/>
</dbReference>
<evidence type="ECO:0008006" key="8">
    <source>
        <dbReference type="Google" id="ProtNLM"/>
    </source>
</evidence>
<name>A0A3B3R1A9_9TELE</name>
<accession>A0A3B3R1A9</accession>
<evidence type="ECO:0000313" key="6">
    <source>
        <dbReference type="Ensembl" id="ENSPKIP00000011685.1"/>
    </source>
</evidence>